<dbReference type="Gene3D" id="3.30.70.100">
    <property type="match status" value="1"/>
</dbReference>
<name>A0AAV9PZM9_9PEZI</name>
<keyword evidence="2" id="KW-1185">Reference proteome</keyword>
<comment type="caution">
    <text evidence="1">The sequence shown here is derived from an EMBL/GenBank/DDBJ whole genome shotgun (WGS) entry which is preliminary data.</text>
</comment>
<dbReference type="AlphaFoldDB" id="A0AAV9PZM9"/>
<reference evidence="1 2" key="1">
    <citation type="submission" date="2023-06" db="EMBL/GenBank/DDBJ databases">
        <title>Black Yeasts Isolated from many extreme environments.</title>
        <authorList>
            <person name="Coleine C."/>
            <person name="Stajich J.E."/>
            <person name="Selbmann L."/>
        </authorList>
    </citation>
    <scope>NUCLEOTIDE SEQUENCE [LARGE SCALE GENOMIC DNA]</scope>
    <source>
        <strain evidence="1 2">CCFEE 5887</strain>
    </source>
</reference>
<evidence type="ECO:0008006" key="3">
    <source>
        <dbReference type="Google" id="ProtNLM"/>
    </source>
</evidence>
<dbReference type="EMBL" id="JAXLQG010000014">
    <property type="protein sequence ID" value="KAK5532822.1"/>
    <property type="molecule type" value="Genomic_DNA"/>
</dbReference>
<evidence type="ECO:0000313" key="1">
    <source>
        <dbReference type="EMBL" id="KAK5532822.1"/>
    </source>
</evidence>
<evidence type="ECO:0000313" key="2">
    <source>
        <dbReference type="Proteomes" id="UP001345827"/>
    </source>
</evidence>
<dbReference type="PANTHER" id="PTHR38052">
    <property type="entry name" value="EXPRESSED PROTEIN"/>
    <property type="match status" value="1"/>
</dbReference>
<dbReference type="Proteomes" id="UP001345827">
    <property type="component" value="Unassembled WGS sequence"/>
</dbReference>
<gene>
    <name evidence="1" type="ORF">LTR25_007526</name>
</gene>
<dbReference type="SUPFAM" id="SSF54909">
    <property type="entry name" value="Dimeric alpha+beta barrel"/>
    <property type="match status" value="1"/>
</dbReference>
<protein>
    <recommendedName>
        <fullName evidence="3">ABM domain-containing protein</fullName>
    </recommendedName>
</protein>
<dbReference type="PANTHER" id="PTHR38052:SF1">
    <property type="entry name" value="ABM DOMAIN-CONTAINING PROTEIN"/>
    <property type="match status" value="1"/>
</dbReference>
<organism evidence="1 2">
    <name type="scientific">Vermiconidia calcicola</name>
    <dbReference type="NCBI Taxonomy" id="1690605"/>
    <lineage>
        <taxon>Eukaryota</taxon>
        <taxon>Fungi</taxon>
        <taxon>Dikarya</taxon>
        <taxon>Ascomycota</taxon>
        <taxon>Pezizomycotina</taxon>
        <taxon>Dothideomycetes</taxon>
        <taxon>Dothideomycetidae</taxon>
        <taxon>Mycosphaerellales</taxon>
        <taxon>Extremaceae</taxon>
        <taxon>Vermiconidia</taxon>
    </lineage>
</organism>
<sequence length="150" mass="17612">MSRVGSNFSFVLYPQIIPTHPDHCQHIPVTHSVSLLPWSNNANMVYTLTVHLRAKSADPAIIQKLKNKLIEASRVYSKDKETISWFVMQSVHDPRDFTIVERYEHESSQKYHLENPYWKTFDPYVKPLLEGEMDLRRFEELDTSHDVVVE</sequence>
<dbReference type="InterPro" id="IPR011008">
    <property type="entry name" value="Dimeric_a/b-barrel"/>
</dbReference>
<proteinExistence type="predicted"/>
<accession>A0AAV9PZM9</accession>